<feature type="domain" description="ABC3 transporter permease C-terminal" evidence="7">
    <location>
        <begin position="281"/>
        <end position="401"/>
    </location>
</feature>
<dbReference type="PANTHER" id="PTHR43738">
    <property type="entry name" value="ABC TRANSPORTER, MEMBRANE PROTEIN"/>
    <property type="match status" value="1"/>
</dbReference>
<dbReference type="InterPro" id="IPR051125">
    <property type="entry name" value="ABC-4/HrtB_transporter"/>
</dbReference>
<feature type="domain" description="MacB-like periplasmic core" evidence="8">
    <location>
        <begin position="41"/>
        <end position="250"/>
    </location>
</feature>
<dbReference type="GO" id="GO:0005886">
    <property type="term" value="C:plasma membrane"/>
    <property type="evidence" value="ECO:0007669"/>
    <property type="project" value="UniProtKB-SubCell"/>
</dbReference>
<evidence type="ECO:0000256" key="4">
    <source>
        <dbReference type="ARBA" id="ARBA00022989"/>
    </source>
</evidence>
<evidence type="ECO:0000256" key="6">
    <source>
        <dbReference type="SAM" id="Phobius"/>
    </source>
</evidence>
<dbReference type="InterPro" id="IPR025857">
    <property type="entry name" value="MacB_PCD"/>
</dbReference>
<keyword evidence="10" id="KW-1185">Reference proteome</keyword>
<feature type="transmembrane region" description="Helical" evidence="6">
    <location>
        <begin position="322"/>
        <end position="348"/>
    </location>
</feature>
<accession>A0AA48KBJ4</accession>
<evidence type="ECO:0000256" key="5">
    <source>
        <dbReference type="ARBA" id="ARBA00023136"/>
    </source>
</evidence>
<reference evidence="10" key="1">
    <citation type="journal article" date="2023" name="Int. J. Syst. Evol. Microbiol.">
        <title>Mesoterricola silvestris gen. nov., sp. nov., Mesoterricola sediminis sp. nov., Geothrix oryzae sp. nov., Geothrix edaphica sp. nov., Geothrix rubra sp. nov., and Geothrix limicola sp. nov., six novel members of Acidobacteriota isolated from soils.</title>
        <authorList>
            <person name="Itoh H."/>
            <person name="Sugisawa Y."/>
            <person name="Mise K."/>
            <person name="Xu Z."/>
            <person name="Kuniyasu M."/>
            <person name="Ushijima N."/>
            <person name="Kawano K."/>
            <person name="Kobayashi E."/>
            <person name="Shiratori Y."/>
            <person name="Masuda Y."/>
            <person name="Senoo K."/>
        </authorList>
    </citation>
    <scope>NUCLEOTIDE SEQUENCE [LARGE SCALE GENOMIC DNA]</scope>
    <source>
        <strain evidence="10">W79</strain>
    </source>
</reference>
<keyword evidence="2" id="KW-1003">Cell membrane</keyword>
<dbReference type="Pfam" id="PF12704">
    <property type="entry name" value="MacB_PCD"/>
    <property type="match status" value="1"/>
</dbReference>
<evidence type="ECO:0000259" key="7">
    <source>
        <dbReference type="Pfam" id="PF02687"/>
    </source>
</evidence>
<keyword evidence="3 6" id="KW-0812">Transmembrane</keyword>
<dbReference type="AlphaFoldDB" id="A0AA48KBJ4"/>
<gene>
    <name evidence="9" type="ORF">METEAL_35660</name>
</gene>
<dbReference type="InterPro" id="IPR003838">
    <property type="entry name" value="ABC3_permease_C"/>
</dbReference>
<evidence type="ECO:0000256" key="3">
    <source>
        <dbReference type="ARBA" id="ARBA00022692"/>
    </source>
</evidence>
<dbReference type="EMBL" id="AP027080">
    <property type="protein sequence ID" value="BDU74392.1"/>
    <property type="molecule type" value="Genomic_DNA"/>
</dbReference>
<sequence>MIWWFFVPLAPYLLWLVWAAAFHPLPLTYNWRSIWQRWAGTLSTVGAIAIVVMVFVVVLSMAQGVSRAYVRSGREDQVVIMRQNARVEMMSSVSLAQARLILTHPLIARDEVGPLATEDIIVSKQVALADGSGAMSVTVRGTTPAGIRMRSQVRMLRGRWFNTGLSEAVVPQKMLNRYTGVELGRTFDMAGRAWKVVGVFDGDGSVFDSEIWTDVGDLRQAFKRYGNDSSMAVRLRSAADVPAFIQDMEKDVRLKLEAKPEPAYFADLGDAGRPMQVLGQIITLILTVGAVFAAMNTMYATVAGRTPEIGTLRALGFRRREILASFQWEAILLTALGGLAGAFLSLLFNGIRTGTVNMNTWSDVSYAFAVTPDLMAQGVGFSVLMGVAGGFLPAWRASRIPVTEAMRA</sequence>
<keyword evidence="5 6" id="KW-0472">Membrane</keyword>
<dbReference type="Pfam" id="PF02687">
    <property type="entry name" value="FtsX"/>
    <property type="match status" value="1"/>
</dbReference>
<evidence type="ECO:0000259" key="8">
    <source>
        <dbReference type="Pfam" id="PF12704"/>
    </source>
</evidence>
<dbReference type="RefSeq" id="WP_316413068.1">
    <property type="nucleotide sequence ID" value="NZ_AP027080.1"/>
</dbReference>
<organism evidence="9 10">
    <name type="scientific">Mesoterricola silvestris</name>
    <dbReference type="NCBI Taxonomy" id="2927979"/>
    <lineage>
        <taxon>Bacteria</taxon>
        <taxon>Pseudomonadati</taxon>
        <taxon>Acidobacteriota</taxon>
        <taxon>Holophagae</taxon>
        <taxon>Holophagales</taxon>
        <taxon>Holophagaceae</taxon>
        <taxon>Mesoterricola</taxon>
    </lineage>
</organism>
<evidence type="ECO:0000256" key="1">
    <source>
        <dbReference type="ARBA" id="ARBA00004651"/>
    </source>
</evidence>
<evidence type="ECO:0000313" key="9">
    <source>
        <dbReference type="EMBL" id="BDU74392.1"/>
    </source>
</evidence>
<comment type="subcellular location">
    <subcellularLocation>
        <location evidence="1">Cell membrane</location>
        <topology evidence="1">Multi-pass membrane protein</topology>
    </subcellularLocation>
</comment>
<evidence type="ECO:0000256" key="2">
    <source>
        <dbReference type="ARBA" id="ARBA00022475"/>
    </source>
</evidence>
<dbReference type="KEGG" id="msil:METEAL_35660"/>
<protein>
    <submittedName>
        <fullName evidence="9">Multidrug ABC transporter permease</fullName>
    </submittedName>
</protein>
<dbReference type="Proteomes" id="UP001238179">
    <property type="component" value="Chromosome"/>
</dbReference>
<feature type="transmembrane region" description="Helical" evidence="6">
    <location>
        <begin position="43"/>
        <end position="62"/>
    </location>
</feature>
<evidence type="ECO:0000313" key="10">
    <source>
        <dbReference type="Proteomes" id="UP001238179"/>
    </source>
</evidence>
<name>A0AA48KBJ4_9BACT</name>
<keyword evidence="4 6" id="KW-1133">Transmembrane helix</keyword>
<feature type="transmembrane region" description="Helical" evidence="6">
    <location>
        <begin position="281"/>
        <end position="302"/>
    </location>
</feature>
<dbReference type="PANTHER" id="PTHR43738:SF3">
    <property type="entry name" value="ABC TRANSPORTER PERMEASE"/>
    <property type="match status" value="1"/>
</dbReference>
<proteinExistence type="predicted"/>